<feature type="domain" description="C2H2-type" evidence="14">
    <location>
        <begin position="1398"/>
        <end position="1425"/>
    </location>
</feature>
<dbReference type="FunFam" id="3.30.160.60:FF:002343">
    <property type="entry name" value="Zinc finger protein 33A"/>
    <property type="match status" value="2"/>
</dbReference>
<dbReference type="FunFam" id="3.30.160.60:FF:000446">
    <property type="entry name" value="Zinc finger protein"/>
    <property type="match status" value="1"/>
</dbReference>
<evidence type="ECO:0000256" key="4">
    <source>
        <dbReference type="ARBA" id="ARBA00022723"/>
    </source>
</evidence>
<feature type="compositionally biased region" description="Polar residues" evidence="13">
    <location>
        <begin position="1287"/>
        <end position="1300"/>
    </location>
</feature>
<evidence type="ECO:0000256" key="5">
    <source>
        <dbReference type="ARBA" id="ARBA00022737"/>
    </source>
</evidence>
<feature type="domain" description="C2H2-type" evidence="14">
    <location>
        <begin position="1846"/>
        <end position="1873"/>
    </location>
</feature>
<dbReference type="FunFam" id="3.30.160.60:FF:000912">
    <property type="entry name" value="Zinc finger protein 660"/>
    <property type="match status" value="1"/>
</dbReference>
<feature type="region of interest" description="Disordered" evidence="13">
    <location>
        <begin position="72"/>
        <end position="99"/>
    </location>
</feature>
<evidence type="ECO:0000259" key="15">
    <source>
        <dbReference type="PROSITE" id="PS50805"/>
    </source>
</evidence>
<dbReference type="Pfam" id="PF14291">
    <property type="entry name" value="DUF4371"/>
    <property type="match status" value="1"/>
</dbReference>
<dbReference type="RefSeq" id="XP_030047161.1">
    <property type="nucleotide sequence ID" value="XM_030191301.1"/>
</dbReference>
<evidence type="ECO:0000256" key="13">
    <source>
        <dbReference type="SAM" id="MobiDB-lite"/>
    </source>
</evidence>
<dbReference type="InterPro" id="IPR003655">
    <property type="entry name" value="aKRAB"/>
</dbReference>
<feature type="domain" description="C2H2-type" evidence="14">
    <location>
        <begin position="1566"/>
        <end position="1593"/>
    </location>
</feature>
<feature type="compositionally biased region" description="Polar residues" evidence="13">
    <location>
        <begin position="406"/>
        <end position="418"/>
    </location>
</feature>
<dbReference type="FunFam" id="3.30.160.60:FF:000706">
    <property type="entry name" value="Zinc finger protein"/>
    <property type="match status" value="1"/>
</dbReference>
<feature type="domain" description="C2H2-type" evidence="14">
    <location>
        <begin position="1678"/>
        <end position="1705"/>
    </location>
</feature>
<dbReference type="Proteomes" id="UP000515156">
    <property type="component" value="Chromosome 1"/>
</dbReference>
<evidence type="ECO:0000256" key="10">
    <source>
        <dbReference type="ARBA" id="ARBA00023163"/>
    </source>
</evidence>
<dbReference type="GO" id="GO:0008270">
    <property type="term" value="F:zinc ion binding"/>
    <property type="evidence" value="ECO:0007669"/>
    <property type="project" value="UniProtKB-KW"/>
</dbReference>
<feature type="domain" description="C2H2-type" evidence="14">
    <location>
        <begin position="259"/>
        <end position="286"/>
    </location>
</feature>
<keyword evidence="6 12" id="KW-0863">Zinc-finger</keyword>
<dbReference type="PANTHER" id="PTHR47772">
    <property type="entry name" value="ZINC FINGER PROTEIN 200"/>
    <property type="match status" value="1"/>
</dbReference>
<dbReference type="PROSITE" id="PS00028">
    <property type="entry name" value="ZINC_FINGER_C2H2_1"/>
    <property type="match status" value="24"/>
</dbReference>
<keyword evidence="8" id="KW-0805">Transcription regulation</keyword>
<evidence type="ECO:0000313" key="18">
    <source>
        <dbReference type="RefSeq" id="XP_030047161.1"/>
    </source>
</evidence>
<dbReference type="OrthoDB" id="6617140at2759"/>
<feature type="domain" description="C2H2-type" evidence="14">
    <location>
        <begin position="1902"/>
        <end position="1929"/>
    </location>
</feature>
<protein>
    <submittedName>
        <fullName evidence="18">Uncharacterized protein LOC115461455</fullName>
    </submittedName>
</protein>
<dbReference type="Pfam" id="PF00096">
    <property type="entry name" value="zf-C2H2"/>
    <property type="match status" value="24"/>
</dbReference>
<comment type="similarity">
    <text evidence="3">Belongs to the krueppel C2H2-type zinc-finger protein family.</text>
</comment>
<evidence type="ECO:0000313" key="17">
    <source>
        <dbReference type="Proteomes" id="UP000515156"/>
    </source>
</evidence>
<feature type="domain" description="C2H2-type" evidence="14">
    <location>
        <begin position="1510"/>
        <end position="1537"/>
    </location>
</feature>
<reference evidence="18" key="1">
    <citation type="submission" date="2025-08" db="UniProtKB">
        <authorList>
            <consortium name="RefSeq"/>
        </authorList>
    </citation>
    <scope>IDENTIFICATION</scope>
</reference>
<feature type="domain" description="C2H2-type" evidence="14">
    <location>
        <begin position="1958"/>
        <end position="1985"/>
    </location>
</feature>
<dbReference type="FunFam" id="3.30.160.60:FF:000770">
    <property type="entry name" value="zinc finger protein 16"/>
    <property type="match status" value="1"/>
</dbReference>
<evidence type="ECO:0000259" key="14">
    <source>
        <dbReference type="PROSITE" id="PS50157"/>
    </source>
</evidence>
<evidence type="ECO:0000256" key="6">
    <source>
        <dbReference type="ARBA" id="ARBA00022771"/>
    </source>
</evidence>
<accession>A0A6P7X1B1</accession>
<feature type="compositionally biased region" description="Polar residues" evidence="13">
    <location>
        <begin position="1331"/>
        <end position="1348"/>
    </location>
</feature>
<feature type="domain" description="C2H2-type" evidence="14">
    <location>
        <begin position="231"/>
        <end position="258"/>
    </location>
</feature>
<evidence type="ECO:0000259" key="16">
    <source>
        <dbReference type="PROSITE" id="PS50806"/>
    </source>
</evidence>
<feature type="domain" description="C2H2-type" evidence="14">
    <location>
        <begin position="1762"/>
        <end position="1789"/>
    </location>
</feature>
<dbReference type="PANTHER" id="PTHR47772:SF12">
    <property type="entry name" value="RB-ASSOCIATED KRAB ZINC FINGER-RELATED"/>
    <property type="match status" value="1"/>
</dbReference>
<feature type="domain" description="C2H2-type" evidence="14">
    <location>
        <begin position="1538"/>
        <end position="1565"/>
    </location>
</feature>
<feature type="domain" description="C2H2-type" evidence="14">
    <location>
        <begin position="1594"/>
        <end position="1621"/>
    </location>
</feature>
<keyword evidence="10" id="KW-0804">Transcription</keyword>
<feature type="domain" description="C2H2-type" evidence="14">
    <location>
        <begin position="1734"/>
        <end position="1761"/>
    </location>
</feature>
<evidence type="ECO:0000256" key="11">
    <source>
        <dbReference type="ARBA" id="ARBA00023242"/>
    </source>
</evidence>
<name>A0A6P7X1B1_9AMPH</name>
<keyword evidence="7" id="KW-0862">Zinc</keyword>
<dbReference type="FunFam" id="3.30.160.60:FF:000012">
    <property type="entry name" value="RB-associated KRAB zinc finger protein-like"/>
    <property type="match status" value="2"/>
</dbReference>
<dbReference type="PROSITE" id="PS50806">
    <property type="entry name" value="KRAB_RELATED"/>
    <property type="match status" value="1"/>
</dbReference>
<dbReference type="CDD" id="cd07765">
    <property type="entry name" value="KRAB_A-box"/>
    <property type="match status" value="2"/>
</dbReference>
<dbReference type="SMART" id="SM00355">
    <property type="entry name" value="ZnF_C2H2"/>
    <property type="match status" value="25"/>
</dbReference>
<feature type="domain" description="C2H2-type" evidence="14">
    <location>
        <begin position="201"/>
        <end position="228"/>
    </location>
</feature>
<dbReference type="Gene3D" id="3.30.160.60">
    <property type="entry name" value="Classic Zinc Finger"/>
    <property type="match status" value="26"/>
</dbReference>
<feature type="domain" description="C2H2-type" evidence="14">
    <location>
        <begin position="1370"/>
        <end position="1397"/>
    </location>
</feature>
<dbReference type="SMART" id="SM00349">
    <property type="entry name" value="KRAB"/>
    <property type="match status" value="2"/>
</dbReference>
<feature type="domain" description="C2H2-type" evidence="14">
    <location>
        <begin position="1818"/>
        <end position="1845"/>
    </location>
</feature>
<dbReference type="SMART" id="SM00597">
    <property type="entry name" value="ZnF_TTF"/>
    <property type="match status" value="1"/>
</dbReference>
<dbReference type="FunFam" id="3.30.160.60:FF:000624">
    <property type="entry name" value="zinc finger protein 697"/>
    <property type="match status" value="1"/>
</dbReference>
<dbReference type="KEGG" id="muo:115461455"/>
<dbReference type="SUPFAM" id="SSF53098">
    <property type="entry name" value="Ribonuclease H-like"/>
    <property type="match status" value="1"/>
</dbReference>
<dbReference type="GO" id="GO:0000122">
    <property type="term" value="P:negative regulation of transcription by RNA polymerase II"/>
    <property type="evidence" value="ECO:0007669"/>
    <property type="project" value="UniProtKB-ARBA"/>
</dbReference>
<proteinExistence type="inferred from homology"/>
<dbReference type="FunFam" id="3.30.160.60:FF:001155">
    <property type="entry name" value="Zinc finger 30C"/>
    <property type="match status" value="1"/>
</dbReference>
<dbReference type="FunFam" id="3.30.160.60:FF:000358">
    <property type="entry name" value="zinc finger protein 24"/>
    <property type="match status" value="7"/>
</dbReference>
<feature type="domain" description="C2H2-type" evidence="14">
    <location>
        <begin position="1650"/>
        <end position="1677"/>
    </location>
</feature>
<dbReference type="Gene3D" id="6.10.140.140">
    <property type="match status" value="2"/>
</dbReference>
<dbReference type="PROSITE" id="PS50157">
    <property type="entry name" value="ZINC_FINGER_C2H2_2"/>
    <property type="match status" value="25"/>
</dbReference>
<organism evidence="17 18">
    <name type="scientific">Microcaecilia unicolor</name>
    <dbReference type="NCBI Taxonomy" id="1415580"/>
    <lineage>
        <taxon>Eukaryota</taxon>
        <taxon>Metazoa</taxon>
        <taxon>Chordata</taxon>
        <taxon>Craniata</taxon>
        <taxon>Vertebrata</taxon>
        <taxon>Euteleostomi</taxon>
        <taxon>Amphibia</taxon>
        <taxon>Gymnophiona</taxon>
        <taxon>Siphonopidae</taxon>
        <taxon>Microcaecilia</taxon>
    </lineage>
</organism>
<feature type="domain" description="C2H2-type" evidence="14">
    <location>
        <begin position="1790"/>
        <end position="1817"/>
    </location>
</feature>
<feature type="domain" description="C2H2-type" evidence="14">
    <location>
        <begin position="1706"/>
        <end position="1733"/>
    </location>
</feature>
<dbReference type="GO" id="GO:0003677">
    <property type="term" value="F:DNA binding"/>
    <property type="evidence" value="ECO:0007669"/>
    <property type="project" value="UniProtKB-KW"/>
</dbReference>
<evidence type="ECO:0000256" key="7">
    <source>
        <dbReference type="ARBA" id="ARBA00022833"/>
    </source>
</evidence>
<feature type="domain" description="C2H2-type" evidence="14">
    <location>
        <begin position="1986"/>
        <end position="2013"/>
    </location>
</feature>
<evidence type="ECO:0000256" key="3">
    <source>
        <dbReference type="ARBA" id="ARBA00006991"/>
    </source>
</evidence>
<feature type="compositionally biased region" description="Basic and acidic residues" evidence="13">
    <location>
        <begin position="72"/>
        <end position="83"/>
    </location>
</feature>
<feature type="region of interest" description="Disordered" evidence="13">
    <location>
        <begin position="1270"/>
        <end position="1348"/>
    </location>
</feature>
<feature type="domain" description="C2H2-type" evidence="14">
    <location>
        <begin position="2014"/>
        <end position="2041"/>
    </location>
</feature>
<comment type="function">
    <text evidence="1">May be involved in transcriptional regulation.</text>
</comment>
<feature type="domain" description="C2H2-type" evidence="14">
    <location>
        <begin position="1930"/>
        <end position="1957"/>
    </location>
</feature>
<feature type="domain" description="KRAB" evidence="15">
    <location>
        <begin position="11"/>
        <end position="82"/>
    </location>
</feature>
<dbReference type="FunFam" id="3.30.160.60:FF:001177">
    <property type="entry name" value="Zinc finger protein 33A"/>
    <property type="match status" value="2"/>
</dbReference>
<evidence type="ECO:0000256" key="9">
    <source>
        <dbReference type="ARBA" id="ARBA00023125"/>
    </source>
</evidence>
<dbReference type="FunFam" id="3.30.160.60:FF:001954">
    <property type="entry name" value="Zinc finger protein 787"/>
    <property type="match status" value="2"/>
</dbReference>
<keyword evidence="17" id="KW-1185">Reference proteome</keyword>
<dbReference type="SUPFAM" id="SSF109640">
    <property type="entry name" value="KRAB domain (Kruppel-associated box)"/>
    <property type="match status" value="2"/>
</dbReference>
<dbReference type="Pfam" id="PF01352">
    <property type="entry name" value="KRAB"/>
    <property type="match status" value="2"/>
</dbReference>
<dbReference type="InterPro" id="IPR012337">
    <property type="entry name" value="RNaseH-like_sf"/>
</dbReference>
<dbReference type="GO" id="GO:0045595">
    <property type="term" value="P:regulation of cell differentiation"/>
    <property type="evidence" value="ECO:0007669"/>
    <property type="project" value="UniProtKB-ARBA"/>
</dbReference>
<evidence type="ECO:0000256" key="2">
    <source>
        <dbReference type="ARBA" id="ARBA00004123"/>
    </source>
</evidence>
<keyword evidence="9" id="KW-0238">DNA-binding</keyword>
<dbReference type="GO" id="GO:0005634">
    <property type="term" value="C:nucleus"/>
    <property type="evidence" value="ECO:0007669"/>
    <property type="project" value="UniProtKB-SubCell"/>
</dbReference>
<comment type="subcellular location">
    <subcellularLocation>
        <location evidence="2">Nucleus</location>
    </subcellularLocation>
</comment>
<feature type="domain" description="C2H2-type" evidence="14">
    <location>
        <begin position="1622"/>
        <end position="1649"/>
    </location>
</feature>
<gene>
    <name evidence="18" type="primary">LOC115461455</name>
</gene>
<feature type="domain" description="KRAB" evidence="15">
    <location>
        <begin position="1223"/>
        <end position="1296"/>
    </location>
</feature>
<keyword evidence="11" id="KW-0539">Nucleus</keyword>
<dbReference type="InterPro" id="IPR006580">
    <property type="entry name" value="Znf_TTF"/>
</dbReference>
<feature type="domain" description="C2H2-type" evidence="14">
    <location>
        <begin position="1426"/>
        <end position="1453"/>
    </location>
</feature>
<dbReference type="FunFam" id="3.30.160.60:FF:000038">
    <property type="entry name" value="Zinc finger protein 624"/>
    <property type="match status" value="1"/>
</dbReference>
<evidence type="ECO:0000256" key="1">
    <source>
        <dbReference type="ARBA" id="ARBA00003767"/>
    </source>
</evidence>
<dbReference type="FunFam" id="3.30.160.60:FF:000363">
    <property type="entry name" value="Zinc finger protein 239"/>
    <property type="match status" value="1"/>
</dbReference>
<feature type="region of interest" description="Disordered" evidence="13">
    <location>
        <begin position="406"/>
        <end position="428"/>
    </location>
</feature>
<dbReference type="FunFam" id="3.30.160.60:FF:000739">
    <property type="entry name" value="Zgc:171418 protein"/>
    <property type="match status" value="1"/>
</dbReference>
<dbReference type="SUPFAM" id="SSF57667">
    <property type="entry name" value="beta-beta-alpha zinc fingers"/>
    <property type="match status" value="16"/>
</dbReference>
<dbReference type="InParanoid" id="A0A6P7X1B1"/>
<keyword evidence="4" id="KW-0479">Metal-binding</keyword>
<dbReference type="InterPro" id="IPR008906">
    <property type="entry name" value="HATC_C_dom"/>
</dbReference>
<dbReference type="InterPro" id="IPR036236">
    <property type="entry name" value="Znf_C2H2_sf"/>
</dbReference>
<dbReference type="Pfam" id="PF05699">
    <property type="entry name" value="Dimer_Tnp_hAT"/>
    <property type="match status" value="1"/>
</dbReference>
<dbReference type="PROSITE" id="PS50805">
    <property type="entry name" value="KRAB"/>
    <property type="match status" value="2"/>
</dbReference>
<dbReference type="InterPro" id="IPR036051">
    <property type="entry name" value="KRAB_dom_sf"/>
</dbReference>
<dbReference type="InterPro" id="IPR050636">
    <property type="entry name" value="C2H2-ZF_domain-containing"/>
</dbReference>
<evidence type="ECO:0000256" key="12">
    <source>
        <dbReference type="PROSITE-ProRule" id="PRU00042"/>
    </source>
</evidence>
<dbReference type="GeneID" id="115461455"/>
<dbReference type="GO" id="GO:0046983">
    <property type="term" value="F:protein dimerization activity"/>
    <property type="evidence" value="ECO:0007669"/>
    <property type="project" value="InterPro"/>
</dbReference>
<dbReference type="InterPro" id="IPR001909">
    <property type="entry name" value="KRAB"/>
</dbReference>
<feature type="domain" description="KRAB-related" evidence="16">
    <location>
        <begin position="8"/>
        <end position="73"/>
    </location>
</feature>
<evidence type="ECO:0000256" key="8">
    <source>
        <dbReference type="ARBA" id="ARBA00023015"/>
    </source>
</evidence>
<keyword evidence="5" id="KW-0677">Repeat</keyword>
<dbReference type="InterPro" id="IPR025398">
    <property type="entry name" value="DUF4371"/>
</dbReference>
<dbReference type="InterPro" id="IPR013087">
    <property type="entry name" value="Znf_C2H2_type"/>
</dbReference>
<sequence length="2049" mass="235762">MAGAEPEQVPVTFEDIAVSFSQEEWEYLDEGQREFYWEVMKENYETLTSLGFERINPDTLLRIKQEEEIYDWDPQHSGERESAHSYLADNNGTQEAKREQNYEDPPVEMEQIPRQSENFWENISQGTEWRDTRIYQQESEKEQRYPVRDSSDGVTDWEKCDRKLTNTPEHHLRAERLFQNDNSNHITYFLHQREENGMKSFLCDTCGKSFSQMSHVKRHEMIHIGIRKKPFKCNECNKCFAYLSVLKIHQRVHTGEKPFKCSDCDKSFYQQAGLKIHQRIHTGERPFMCLVCGKRFYYQSSLKSTREPYRRETIFMSRISIVFNQNILNIDFCAMSLFESPINYAPAAASFLFLKALGLETEDPLLATLLTQNLSLDHLKQAQAVTQNIMDIRKYFGTTSTVSSWQCTPEKTSSGENEIPSDSEQDSKMSLAGCSGTILVPNPQEEFSSNQNWPQNLAISTEKNLVPTPVLDLGSPTMGPSQPHLPKFPKSVFGKQNRSFTSEYYKTFSFLEYSQQLDAVFCFPCRHFSGSRVLKDSAFTEKGVRDWKNLKKKLQKHVDSGVHKQSSERWHSLKKSTEVDSLATELSSHQKTVEENRDYALKITNLLLYLAKQGIALRGHDEREESANRGNFLELCNLFSKYDEAFARKLKGSFNLLGHRTQNELLQIAADSVKAKIIQKVQENGFFTLLVDEARSFKQEEMTVYVRYTENLEIKERFLGLIDCSERGDANAIYQHIKHFLQVSGIADLPIVAQCYDGAAVMAGHVNGVQQKILQDHPTAVYIHCMAHNLNLVLVEACKVNRAATGFFYTLESLFTFFSQPGTHHAYLEAQKMLGVKLELSSLSDMRWACRWENVSAVKNSLGALLSTLLGLSEPPYRRFIEASGLLKTVRKLEFCVCLIIFYHVLRIIHVTHKALQAEDTTLSRASSVLQKTVDVLQNMRTDARWADIWEEIQKFCKLHIVPDTDEKHAYKRRQSRPVKRTASLECSFLTSTLGQRESLSESSSENENAKEKWGRQLYFSVLDTLLEECSRRFSPQSMEIAKSVDAVLKCDLEGSNGLLSKYASALSIHTKLAHAEMELIKNDLPNTDISLEALKAATSTHYYPNFTKLLKLALTLPVGTATCERSFSAMRRVRNWLRSTMGQERLTTLCLLNTESDLVGDIDPEQIIDTYDAKSSRRMMIQGSCSMKIITGVVQTEEEAGYSLRGLHSQGSPELGQVQMPVMFEDIAISFSQEEWGYLDEGQKQLYREVMKENYQTLISLADNEVVQKREEESQEEPPLEMGQIPRQSRSICKNISQVTERRNAKNQQQRDAAGDSLDGVTDCGRSEGELTNTPEHQTHPGAQTSLQSNLEQLTSGLHQREGIEKKPFIFDICGKSFDKKYHLLLHQQTHPKERPFSCSQCAKCFKKRLNLKLHQRIHAKVKPVPCTECSKRFCNKKALITHLKTHIGKRPFKSTEFVNSYNCKCFMKKNQKINIGKRKLSCSELDKNALLNKNLIIHQLTRSGTKLFMCTECDKSFISLPSLRRHQMIHKGEKPFVCSECNKRFIQLSNLKIHQRIHTGEKRFTCTECNKSFIQLSHLQKHQMIHTGEKPFICPVCNKSFIQLSNLKKHQMIHIKKKLFACTECDKSFTSLLPLRKHQMIHTGKKPFTCFECNKCFTRLSNLKTHQRIHTGEKPFMCSECNNCFISSSSLRRHLMMHKGKKPFTCMECNKSFISLSSLKRHQMIHTGSKPFTCNECKKCFTQVSYLKIHKRIHTGEKPFMCSECNKFFIHLSNLKIHQRSHAAEKPFVCTECNKQFISLSSLTIHQRIHTGEKPFTCTECNKGFISSSALRKHEKIHTGKKPFTCFECNKCFTRLSNLRIHQRIHTGEKPFPCTECGKSFISLSPLRKHQMIHTGKKPFMCTECNKCFTRLSNLKIHQKIHTGEKPFICSECNKCFIHLSNLKIHQRSHTAERPFICTTCNKSFISLSSLKMHQMIHLGNKPFTCIECNKCFTRLSHLKIHQRIHTGEKPFTCSQCNKSFNQLSHLKKHQMIHTAHVGIQKLMKTK</sequence>
<feature type="domain" description="C2H2-type" evidence="14">
    <location>
        <begin position="1874"/>
        <end position="1901"/>
    </location>
</feature>